<dbReference type="Gene3D" id="2.60.40.10">
    <property type="entry name" value="Immunoglobulins"/>
    <property type="match status" value="1"/>
</dbReference>
<name>A0A381TZF2_9ZZZZ</name>
<protein>
    <submittedName>
        <fullName evidence="1">Uncharacterized protein</fullName>
    </submittedName>
</protein>
<dbReference type="InterPro" id="IPR013783">
    <property type="entry name" value="Ig-like_fold"/>
</dbReference>
<organism evidence="1">
    <name type="scientific">marine metagenome</name>
    <dbReference type="NCBI Taxonomy" id="408172"/>
    <lineage>
        <taxon>unclassified sequences</taxon>
        <taxon>metagenomes</taxon>
        <taxon>ecological metagenomes</taxon>
    </lineage>
</organism>
<evidence type="ECO:0000313" key="1">
    <source>
        <dbReference type="EMBL" id="SVA20397.1"/>
    </source>
</evidence>
<reference evidence="1" key="1">
    <citation type="submission" date="2018-05" db="EMBL/GenBank/DDBJ databases">
        <authorList>
            <person name="Lanie J.A."/>
            <person name="Ng W.-L."/>
            <person name="Kazmierczak K.M."/>
            <person name="Andrzejewski T.M."/>
            <person name="Davidsen T.M."/>
            <person name="Wayne K.J."/>
            <person name="Tettelin H."/>
            <person name="Glass J.I."/>
            <person name="Rusch D."/>
            <person name="Podicherti R."/>
            <person name="Tsui H.-C.T."/>
            <person name="Winkler M.E."/>
        </authorList>
    </citation>
    <scope>NUCLEOTIDE SEQUENCE</scope>
</reference>
<dbReference type="AlphaFoldDB" id="A0A381TZF2"/>
<dbReference type="EMBL" id="UINC01005295">
    <property type="protein sequence ID" value="SVA20397.1"/>
    <property type="molecule type" value="Genomic_DNA"/>
</dbReference>
<accession>A0A381TZF2</accession>
<gene>
    <name evidence="1" type="ORF">METZ01_LOCUS73251</name>
</gene>
<proteinExistence type="predicted"/>
<sequence>MKRNLLFLSHFVLFSVGISDDDSMEKHRAGTRSGAKILSSIDRKYGDHSGNRVLCRFYNHGAIGDLSSSFSGVYPIGTGHSYFYEFSPVVAASVLDANGNRKHIVSDGTIGLVDSSPEGSPWSFEPLPGYANPNQEYLAMSDNLNSWPNFWPNRADDWNGEWNGQYGKYVRADQESYFVMDDYYNDEYLYFPDSTDADSVERRAGLGVEMEARGYQWNHPAAEDIIIVTYWITNVGTSVLDSVVFGMYGDADVGGPSDYSDDDAWFDTENDMVYQWDHNGWSNSYGGFQPAYFGWSFLESPGNPHDGIDNDVDGMVDESQFDGIDNDGDWDAEMDDIGADGLAEFHLNYTGPDADGTEGNGIPDVGEPNFEITDNDESDQIGLTSFYSAPYPSVYPSNDEMMWGQLEPYQEGADSSQYFQVPMQNVDQTYLYGSGYISLQPGEKKKFAIAMVFGENMADILRNTITMQNIYDNDYSFAKPPLKPTMTAVPGDNRVTLYWNDFAEKSTDPIYGKDFEGYRIYRSTDPGFIDAYTITDAYGNITFKEPLAIFDLDNGLNGPHPIGYNGIQFDMGEDTGLEYIYVDTNSVINGQKYYYAVTAFDKGYDLDFFENGFVTQENLKPIAPSECSVTLDLDYKGNVVSLSENAAIVLPNSEALGYVPPNTIPEGESFIKHITGHGSGLIDIDVVDPYAIKDNNEYQIVFDTLETAEDLSFNLRGQEIVLETLTILDSVARASHNYIDSDLDITETIVYDTLVSGTDTVYTDTTIYDTAYPVLVTDLSGDTSYKFGQDYTLDAALGSFHIQNADLLASGQITVSYRYFHLYHIEKMDGETDNPVIDGMRIVVQDSEVGLNEDSTKWTHGESNYTHDVNPVRVYPADFELQFVGNIGDTVMVGADTLVDYYGKLVPFIVKNTTHDDEPPFRISDFYQGDPPLRNGKWDPNEPIQIRPYPGENSPIISIQFYQDSLDITETVIVDTLITGTDTVYTDTTIFDTTDLEVIHPVLGDTFRVAINRPFSMEDVYSFTSFSSTINIDSAFSQLESIAVVPNPYIVAASWEPRHQYQSGRGPRKIDFINLPNKCTIKIFTLSGYFVNEIHHDGVNENGTASWNLLSKDNLEISYGIYLYHVDAPGVGETTGKFAVIK</sequence>